<dbReference type="Proteomes" id="UP000265692">
    <property type="component" value="Unassembled WGS sequence"/>
</dbReference>
<evidence type="ECO:0000313" key="2">
    <source>
        <dbReference type="Proteomes" id="UP000265692"/>
    </source>
</evidence>
<dbReference type="EMBL" id="QWEI01000006">
    <property type="protein sequence ID" value="RHW35910.1"/>
    <property type="molecule type" value="Genomic_DNA"/>
</dbReference>
<name>A0A396S5X2_9BACL</name>
<reference evidence="1 2" key="1">
    <citation type="submission" date="2018-08" db="EMBL/GenBank/DDBJ databases">
        <title>Lysinibacillus sp. YLB-03 draft genome sequence.</title>
        <authorList>
            <person name="Yu L."/>
        </authorList>
    </citation>
    <scope>NUCLEOTIDE SEQUENCE [LARGE SCALE GENOMIC DNA]</scope>
    <source>
        <strain evidence="1 2">YLB-03</strain>
    </source>
</reference>
<evidence type="ECO:0008006" key="3">
    <source>
        <dbReference type="Google" id="ProtNLM"/>
    </source>
</evidence>
<keyword evidence="2" id="KW-1185">Reference proteome</keyword>
<proteinExistence type="predicted"/>
<evidence type="ECO:0000313" key="1">
    <source>
        <dbReference type="EMBL" id="RHW35910.1"/>
    </source>
</evidence>
<gene>
    <name evidence="1" type="ORF">D1B33_12515</name>
</gene>
<comment type="caution">
    <text evidence="1">The sequence shown here is derived from an EMBL/GenBank/DDBJ whole genome shotgun (WGS) entry which is preliminary data.</text>
</comment>
<organism evidence="1 2">
    <name type="scientific">Ureibacillus yapensis</name>
    <dbReference type="NCBI Taxonomy" id="2304605"/>
    <lineage>
        <taxon>Bacteria</taxon>
        <taxon>Bacillati</taxon>
        <taxon>Bacillota</taxon>
        <taxon>Bacilli</taxon>
        <taxon>Bacillales</taxon>
        <taxon>Caryophanaceae</taxon>
        <taxon>Ureibacillus</taxon>
    </lineage>
</organism>
<protein>
    <recommendedName>
        <fullName evidence="3">Restriction endonuclease</fullName>
    </recommendedName>
</protein>
<dbReference type="OrthoDB" id="2867897at2"/>
<sequence>MFDINSPEYIEFWENEYLKQIYHVLSIDLDKMLDGFQTKEEIRENWEQYLGQETSDFAVGSERIFYWLFNQFGQPNSSPIGSDMFFETYNAYVHIDIKTVTTDNIGDITKNIFVGNNQNSYEGFIKVRGKEDRPYKGNLPKVYRKSNGTLKPCFTYFICILYDKSGNIHMILLTCMPNGILKNVYLDEPLVAGKNPGKIRFNYKDCNKFKLLNNQSRLKIILWNENMPSDIYNRIKHIKELVGPEDLLYSKKESL</sequence>
<dbReference type="AlphaFoldDB" id="A0A396S5X2"/>
<dbReference type="RefSeq" id="WP_118876730.1">
    <property type="nucleotide sequence ID" value="NZ_QWEI01000006.1"/>
</dbReference>
<accession>A0A396S5X2</accession>